<accession>M2YTD3</accession>
<dbReference type="GO" id="GO:0005886">
    <property type="term" value="C:plasma membrane"/>
    <property type="evidence" value="ECO:0007669"/>
    <property type="project" value="TreeGrafter"/>
</dbReference>
<reference evidence="10 11" key="1">
    <citation type="journal article" date="2013" name="Genome Announc.">
        <title>Draft Genome Sequence of Amycolatopsis decaplanina Strain DSM 44594T.</title>
        <authorList>
            <person name="Kaur N."/>
            <person name="Kumar S."/>
            <person name="Bala M."/>
            <person name="Raghava G.P."/>
            <person name="Mayilraj S."/>
        </authorList>
    </citation>
    <scope>NUCLEOTIDE SEQUENCE [LARGE SCALE GENOMIC DNA]</scope>
    <source>
        <strain evidence="10 11">DSM 44594</strain>
    </source>
</reference>
<name>M2YTD3_9PSEU</name>
<keyword evidence="11" id="KW-1185">Reference proteome</keyword>
<evidence type="ECO:0000313" key="10">
    <source>
        <dbReference type="EMBL" id="EME65205.1"/>
    </source>
</evidence>
<dbReference type="GO" id="GO:0016627">
    <property type="term" value="F:oxidoreductase activity, acting on the CH-CH group of donors"/>
    <property type="evidence" value="ECO:0007669"/>
    <property type="project" value="InterPro"/>
</dbReference>
<gene>
    <name evidence="10" type="ORF">H074_01057</name>
</gene>
<keyword evidence="4 6" id="KW-0274">FAD</keyword>
<sequence>MFTPPFTFTPEQERLRQDVRELLRVQCREDLVRARRARPWRHPDLTYRRLGEHGWLAPDWPTEYGGLGLSIVESAIVAEEMALAGVPDSARVNTVDNAGSTLLVAGTDEQKARFLPAMAAAERLFVVLYSEPEAGSDLGGLATHAEREGDGWRLSGEKIWNVGANKAEYGICLARTGEGKSKYAGLSLFLVPLHVDGVRIGEIPGFNPEAFDHIVFDDVRLPADALVGAEGEAWQLVNEVLAVERTGVYFYGHAQRWLDLLTRFELPARAVSDVRGLQADLPAARLLTWHAVELLSRGEDAAAAAAGAKWWTSELTSRVAALVWSVREAFTGREQVVARRPAAADRVDGLPTDDVELTTALSEAPGLTVAGGTSEMMLATVSAALFDEALEVA</sequence>
<evidence type="ECO:0000259" key="9">
    <source>
        <dbReference type="Pfam" id="PF02771"/>
    </source>
</evidence>
<comment type="similarity">
    <text evidence="2 6">Belongs to the acyl-CoA dehydrogenase family.</text>
</comment>
<dbReference type="PANTHER" id="PTHR43292:SF3">
    <property type="entry name" value="ACYL-COA DEHYDROGENASE FADE29"/>
    <property type="match status" value="1"/>
</dbReference>
<dbReference type="InterPro" id="IPR013786">
    <property type="entry name" value="AcylCoA_DH/ox_N"/>
</dbReference>
<dbReference type="Gene3D" id="1.20.140.10">
    <property type="entry name" value="Butyryl-CoA Dehydrogenase, subunit A, domain 3"/>
    <property type="match status" value="1"/>
</dbReference>
<evidence type="ECO:0000313" key="11">
    <source>
        <dbReference type="Proteomes" id="UP000054226"/>
    </source>
</evidence>
<dbReference type="RefSeq" id="WP_007028160.1">
    <property type="nucleotide sequence ID" value="NZ_AOHO01000014.1"/>
</dbReference>
<feature type="domain" description="Acyl-CoA oxidase/dehydrogenase middle" evidence="8">
    <location>
        <begin position="129"/>
        <end position="219"/>
    </location>
</feature>
<protein>
    <submittedName>
        <fullName evidence="10">Acyl-CoA dehydrogenase</fullName>
    </submittedName>
</protein>
<dbReference type="InterPro" id="IPR009075">
    <property type="entry name" value="AcylCo_DH/oxidase_C"/>
</dbReference>
<dbReference type="InterPro" id="IPR006091">
    <property type="entry name" value="Acyl-CoA_Oxase/DH_mid-dom"/>
</dbReference>
<evidence type="ECO:0000259" key="7">
    <source>
        <dbReference type="Pfam" id="PF00441"/>
    </source>
</evidence>
<evidence type="ECO:0000256" key="4">
    <source>
        <dbReference type="ARBA" id="ARBA00022827"/>
    </source>
</evidence>
<dbReference type="InterPro" id="IPR037069">
    <property type="entry name" value="AcylCoA_DH/ox_N_sf"/>
</dbReference>
<comment type="caution">
    <text evidence="10">The sequence shown here is derived from an EMBL/GenBank/DDBJ whole genome shotgun (WGS) entry which is preliminary data.</text>
</comment>
<evidence type="ECO:0000256" key="6">
    <source>
        <dbReference type="RuleBase" id="RU362125"/>
    </source>
</evidence>
<feature type="domain" description="Acyl-CoA dehydrogenase/oxidase N-terminal" evidence="9">
    <location>
        <begin position="9"/>
        <end position="122"/>
    </location>
</feature>
<evidence type="ECO:0000256" key="3">
    <source>
        <dbReference type="ARBA" id="ARBA00022630"/>
    </source>
</evidence>
<dbReference type="InterPro" id="IPR036250">
    <property type="entry name" value="AcylCo_DH-like_C"/>
</dbReference>
<dbReference type="PANTHER" id="PTHR43292">
    <property type="entry name" value="ACYL-COA DEHYDROGENASE"/>
    <property type="match status" value="1"/>
</dbReference>
<dbReference type="SUPFAM" id="SSF56645">
    <property type="entry name" value="Acyl-CoA dehydrogenase NM domain-like"/>
    <property type="match status" value="1"/>
</dbReference>
<dbReference type="Pfam" id="PF00441">
    <property type="entry name" value="Acyl-CoA_dh_1"/>
    <property type="match status" value="1"/>
</dbReference>
<dbReference type="Pfam" id="PF02770">
    <property type="entry name" value="Acyl-CoA_dh_M"/>
    <property type="match status" value="1"/>
</dbReference>
<dbReference type="OrthoDB" id="3778631at2"/>
<evidence type="ECO:0000256" key="1">
    <source>
        <dbReference type="ARBA" id="ARBA00001974"/>
    </source>
</evidence>
<evidence type="ECO:0000256" key="5">
    <source>
        <dbReference type="ARBA" id="ARBA00023002"/>
    </source>
</evidence>
<dbReference type="Proteomes" id="UP000054226">
    <property type="component" value="Unassembled WGS sequence"/>
</dbReference>
<dbReference type="GO" id="GO:0050660">
    <property type="term" value="F:flavin adenine dinucleotide binding"/>
    <property type="evidence" value="ECO:0007669"/>
    <property type="project" value="InterPro"/>
</dbReference>
<evidence type="ECO:0000259" key="8">
    <source>
        <dbReference type="Pfam" id="PF02770"/>
    </source>
</evidence>
<dbReference type="InterPro" id="IPR046373">
    <property type="entry name" value="Acyl-CoA_Oxase/DH_mid-dom_sf"/>
</dbReference>
<dbReference type="InterPro" id="IPR052161">
    <property type="entry name" value="Mycobact_Acyl-CoA_DH"/>
</dbReference>
<dbReference type="InterPro" id="IPR009100">
    <property type="entry name" value="AcylCoA_DH/oxidase_NM_dom_sf"/>
</dbReference>
<dbReference type="PATRIC" id="fig|1284240.4.peg.210"/>
<dbReference type="AlphaFoldDB" id="M2YTD3"/>
<keyword evidence="5 6" id="KW-0560">Oxidoreductase</keyword>
<keyword evidence="3 6" id="KW-0285">Flavoprotein</keyword>
<proteinExistence type="inferred from homology"/>
<comment type="cofactor">
    <cofactor evidence="1 6">
        <name>FAD</name>
        <dbReference type="ChEBI" id="CHEBI:57692"/>
    </cofactor>
</comment>
<dbReference type="Pfam" id="PF02771">
    <property type="entry name" value="Acyl-CoA_dh_N"/>
    <property type="match status" value="1"/>
</dbReference>
<evidence type="ECO:0000256" key="2">
    <source>
        <dbReference type="ARBA" id="ARBA00009347"/>
    </source>
</evidence>
<dbReference type="Gene3D" id="2.40.110.10">
    <property type="entry name" value="Butyryl-CoA Dehydrogenase, subunit A, domain 2"/>
    <property type="match status" value="1"/>
</dbReference>
<feature type="domain" description="Acyl-CoA dehydrogenase/oxidase C-terminal" evidence="7">
    <location>
        <begin position="277"/>
        <end position="385"/>
    </location>
</feature>
<dbReference type="SUPFAM" id="SSF47203">
    <property type="entry name" value="Acyl-CoA dehydrogenase C-terminal domain-like"/>
    <property type="match status" value="1"/>
</dbReference>
<dbReference type="Gene3D" id="1.10.540.10">
    <property type="entry name" value="Acyl-CoA dehydrogenase/oxidase, N-terminal domain"/>
    <property type="match status" value="1"/>
</dbReference>
<dbReference type="EMBL" id="AOHO01000014">
    <property type="protein sequence ID" value="EME65205.1"/>
    <property type="molecule type" value="Genomic_DNA"/>
</dbReference>
<organism evidence="10 11">
    <name type="scientific">Amycolatopsis decaplanina DSM 44594</name>
    <dbReference type="NCBI Taxonomy" id="1284240"/>
    <lineage>
        <taxon>Bacteria</taxon>
        <taxon>Bacillati</taxon>
        <taxon>Actinomycetota</taxon>
        <taxon>Actinomycetes</taxon>
        <taxon>Pseudonocardiales</taxon>
        <taxon>Pseudonocardiaceae</taxon>
        <taxon>Amycolatopsis</taxon>
    </lineage>
</organism>